<comment type="caution">
    <text evidence="4">The sequence shown here is derived from an EMBL/GenBank/DDBJ whole genome shotgun (WGS) entry which is preliminary data.</text>
</comment>
<reference evidence="5" key="1">
    <citation type="submission" date="2016-01" db="EMBL/GenBank/DDBJ databases">
        <authorList>
            <person name="Mitreva M."/>
            <person name="Pepin K.H."/>
            <person name="Mihindukulasuriya K.A."/>
            <person name="Fulton R."/>
            <person name="Fronick C."/>
            <person name="O'Laughlin M."/>
            <person name="Miner T."/>
            <person name="Herter B."/>
            <person name="Rosa B.A."/>
            <person name="Cordes M."/>
            <person name="Tomlinson C."/>
            <person name="Wollam A."/>
            <person name="Palsikar V.B."/>
            <person name="Mardis E.R."/>
            <person name="Wilson R.K."/>
        </authorList>
    </citation>
    <scope>NUCLEOTIDE SEQUENCE [LARGE SCALE GENOMIC DNA]</scope>
    <source>
        <strain evidence="5">MJR7716</strain>
    </source>
</reference>
<dbReference type="InterPro" id="IPR005653">
    <property type="entry name" value="OstA-like_N"/>
</dbReference>
<name>A0A133PVP3_9BACT</name>
<dbReference type="Proteomes" id="UP000070533">
    <property type="component" value="Unassembled WGS sequence"/>
</dbReference>
<dbReference type="PANTHER" id="PTHR30189:SF1">
    <property type="entry name" value="LPS-ASSEMBLY PROTEIN LPTD"/>
    <property type="match status" value="1"/>
</dbReference>
<organism evidence="4 5">
    <name type="scientific">Prevotella corporis</name>
    <dbReference type="NCBI Taxonomy" id="28128"/>
    <lineage>
        <taxon>Bacteria</taxon>
        <taxon>Pseudomonadati</taxon>
        <taxon>Bacteroidota</taxon>
        <taxon>Bacteroidia</taxon>
        <taxon>Bacteroidales</taxon>
        <taxon>Prevotellaceae</taxon>
        <taxon>Prevotella</taxon>
    </lineage>
</organism>
<evidence type="ECO:0000313" key="4">
    <source>
        <dbReference type="EMBL" id="KXA33414.1"/>
    </source>
</evidence>
<dbReference type="PANTHER" id="PTHR30189">
    <property type="entry name" value="LPS-ASSEMBLY PROTEIN"/>
    <property type="match status" value="1"/>
</dbReference>
<evidence type="ECO:0000259" key="3">
    <source>
        <dbReference type="Pfam" id="PF13100"/>
    </source>
</evidence>
<keyword evidence="5" id="KW-1185">Reference proteome</keyword>
<dbReference type="RefSeq" id="WP_060941264.1">
    <property type="nucleotide sequence ID" value="NZ_KQ957321.1"/>
</dbReference>
<sequence>MILNNGRKRNNCGHRITTYLILCLFGLCVSLSTSAQTKQKKGNKVYIDHADNLRHNQFELPDVQIAKGHVKFRYKGMTLLCDSAYLNETQNSFQAFGHVDLKRTDGTHLTCSRASYDGFSQMMKARGKVNVRQGGRSLRCDSLDYDMVSSIGSFFGGRGTVVYNGNTVIADRGDYNTDSHDANFYGNVVIHTPKYRINTPTAHGNTEIGLMHVVGKSVIRTRKGEVVHTNDGTYNSKTDNMELRGFSTIKSPERDVEGDNITYNSTTGDAEGHGNVKIVDKINKRIMTGDEVIYNSKTGHTEGYRNVKIIDNKEHRTIIGENVVYNSQTGHSEGHGNVKIVDAVKQRIITGDNLIYNSKTHEGEGTGNVHYIDHKSKHAFLGDFVHYTDSAAIAYGGNPGPVAKEFSKGDTLFVHADTISMKGFHMNTPEMYRELYGVNNVRAYRTDIQAICGFLVANSKDSCMTMYQSPIAWSGSRQLLGDSIKVFMNDSTIREAYVFGNASLIEEMKDKIHYNQVYSKRMNAFFEGGELQWGEAIGSVMTVYYPIDEKDSTLMALNYLETDTMRVYMMPERQLRKIWTCKFNAVAYPMTQLPADKMKLRNFRWYIDMRPRDKYDIFRRVGRQDDTEIAPKPVAEPPHQTILK</sequence>
<protein>
    <submittedName>
        <fullName evidence="4">OstA-like protein</fullName>
    </submittedName>
</protein>
<evidence type="ECO:0000256" key="1">
    <source>
        <dbReference type="ARBA" id="ARBA00023237"/>
    </source>
</evidence>
<dbReference type="EMBL" id="LRQG01000222">
    <property type="protein sequence ID" value="KXA33414.1"/>
    <property type="molecule type" value="Genomic_DNA"/>
</dbReference>
<keyword evidence="2" id="KW-0732">Signal</keyword>
<dbReference type="Gene3D" id="2.60.450.10">
    <property type="entry name" value="Lipopolysaccharide (LPS) transport protein A like domain"/>
    <property type="match status" value="2"/>
</dbReference>
<dbReference type="InterPro" id="IPR050218">
    <property type="entry name" value="LptD"/>
</dbReference>
<dbReference type="PATRIC" id="fig|28128.5.peg.2552"/>
<proteinExistence type="predicted"/>
<feature type="domain" description="Organic solvent tolerance-like N-terminal" evidence="3">
    <location>
        <begin position="43"/>
        <end position="199"/>
    </location>
</feature>
<evidence type="ECO:0000313" key="5">
    <source>
        <dbReference type="Proteomes" id="UP000070533"/>
    </source>
</evidence>
<dbReference type="OrthoDB" id="9805931at2"/>
<feature type="chain" id="PRO_5007458435" evidence="2">
    <location>
        <begin position="36"/>
        <end position="644"/>
    </location>
</feature>
<gene>
    <name evidence="4" type="ORF">HMPREF3226_02484</name>
</gene>
<feature type="signal peptide" evidence="2">
    <location>
        <begin position="1"/>
        <end position="35"/>
    </location>
</feature>
<dbReference type="STRING" id="28128.HMPREF3226_02484"/>
<keyword evidence="1" id="KW-0472">Membrane</keyword>
<keyword evidence="1" id="KW-0998">Cell outer membrane</keyword>
<dbReference type="Pfam" id="PF13100">
    <property type="entry name" value="OstA_2"/>
    <property type="match status" value="1"/>
</dbReference>
<accession>A0A133PVP3</accession>
<dbReference type="AlphaFoldDB" id="A0A133PVP3"/>
<dbReference type="GO" id="GO:0009279">
    <property type="term" value="C:cell outer membrane"/>
    <property type="evidence" value="ECO:0007669"/>
    <property type="project" value="TreeGrafter"/>
</dbReference>
<dbReference type="GO" id="GO:1990351">
    <property type="term" value="C:transporter complex"/>
    <property type="evidence" value="ECO:0007669"/>
    <property type="project" value="TreeGrafter"/>
</dbReference>
<evidence type="ECO:0000256" key="2">
    <source>
        <dbReference type="SAM" id="SignalP"/>
    </source>
</evidence>
<dbReference type="eggNOG" id="COG1452">
    <property type="taxonomic scope" value="Bacteria"/>
</dbReference>